<comment type="caution">
    <text evidence="1">The sequence shown here is derived from an EMBL/GenBank/DDBJ whole genome shotgun (WGS) entry which is preliminary data.</text>
</comment>
<dbReference type="AlphaFoldDB" id="A0AA37NL97"/>
<proteinExistence type="predicted"/>
<accession>A0AA37NL97</accession>
<evidence type="ECO:0000313" key="2">
    <source>
        <dbReference type="Proteomes" id="UP001055105"/>
    </source>
</evidence>
<evidence type="ECO:0000313" key="1">
    <source>
        <dbReference type="EMBL" id="GKI18686.1"/>
    </source>
</evidence>
<protein>
    <submittedName>
        <fullName evidence="1">Uncharacterized protein</fullName>
    </submittedName>
</protein>
<sequence length="182" mass="21294">MKNQLTKLHKQCLVDMPMLIDVMAETINQMHAILGDYYEDYCSLLNNHFIPKSKARYDVVPNDWVVECFEKMPLERSVYVGYTIELCEKKARNPHTFVIEIAYNLDEKEHAIYFLIEDQSKEIDLSGLISDLQSTDEYLYGIEPTRLYVEISVDETLSNEKIHKCSELFKAKILYPIITTLK</sequence>
<dbReference type="RefSeq" id="WP_244076382.1">
    <property type="nucleotide sequence ID" value="NZ_AP025581.1"/>
</dbReference>
<name>A0AA37NL97_9BACT</name>
<gene>
    <name evidence="1" type="ORF">CE91St16_15940</name>
</gene>
<organism evidence="1 2">
    <name type="scientific">Alistipes finegoldii</name>
    <dbReference type="NCBI Taxonomy" id="214856"/>
    <lineage>
        <taxon>Bacteria</taxon>
        <taxon>Pseudomonadati</taxon>
        <taxon>Bacteroidota</taxon>
        <taxon>Bacteroidia</taxon>
        <taxon>Bacteroidales</taxon>
        <taxon>Rikenellaceae</taxon>
        <taxon>Alistipes</taxon>
    </lineage>
</organism>
<dbReference type="EMBL" id="BQOL01000001">
    <property type="protein sequence ID" value="GKI18686.1"/>
    <property type="molecule type" value="Genomic_DNA"/>
</dbReference>
<reference evidence="1" key="1">
    <citation type="submission" date="2022-01" db="EMBL/GenBank/DDBJ databases">
        <title>Novel bile acid biosynthetic pathways are enriched in the microbiome of centenarians.</title>
        <authorList>
            <person name="Sato Y."/>
            <person name="Atarashi K."/>
            <person name="Plichta R.D."/>
            <person name="Arai Y."/>
            <person name="Sasajima S."/>
            <person name="Kearney M.S."/>
            <person name="Suda W."/>
            <person name="Takeshita K."/>
            <person name="Sasaki T."/>
            <person name="Okamoto S."/>
            <person name="Skelly N.A."/>
            <person name="Okamura Y."/>
            <person name="Vlamakis H."/>
            <person name="Li Y."/>
            <person name="Tanoue T."/>
            <person name="Takei H."/>
            <person name="Nittono H."/>
            <person name="Narushima S."/>
            <person name="Irie J."/>
            <person name="Itoh H."/>
            <person name="Moriya K."/>
            <person name="Sugiura Y."/>
            <person name="Suematsu M."/>
            <person name="Moritoki N."/>
            <person name="Shibata S."/>
            <person name="Littman R.D."/>
            <person name="Fischbach A.M."/>
            <person name="Uwamino Y."/>
            <person name="Inoue T."/>
            <person name="Honda A."/>
            <person name="Hattori M."/>
            <person name="Murai T."/>
            <person name="Xavier J.R."/>
            <person name="Hirose N."/>
            <person name="Honda K."/>
        </authorList>
    </citation>
    <scope>NUCLEOTIDE SEQUENCE</scope>
    <source>
        <strain evidence="1">CE91-St16</strain>
    </source>
</reference>
<dbReference type="Proteomes" id="UP001055105">
    <property type="component" value="Unassembled WGS sequence"/>
</dbReference>